<evidence type="ECO:0000256" key="2">
    <source>
        <dbReference type="ARBA" id="ARBA00022679"/>
    </source>
</evidence>
<name>A0A347TIX3_9BACT</name>
<evidence type="ECO:0000256" key="7">
    <source>
        <dbReference type="ARBA" id="ARBA00022842"/>
    </source>
</evidence>
<proteinExistence type="inferred from homology"/>
<keyword evidence="2 8" id="KW-0808">Transferase</keyword>
<comment type="similarity">
    <text evidence="1 8">Belongs to the SELO family.</text>
</comment>
<keyword evidence="3 8" id="KW-0548">Nucleotidyltransferase</keyword>
<feature type="binding site" evidence="8">
    <location>
        <position position="93"/>
    </location>
    <ligand>
        <name>ATP</name>
        <dbReference type="ChEBI" id="CHEBI:30616"/>
    </ligand>
</feature>
<feature type="binding site" evidence="8">
    <location>
        <position position="260"/>
    </location>
    <ligand>
        <name>Mg(2+)</name>
        <dbReference type="ChEBI" id="CHEBI:18420"/>
    </ligand>
</feature>
<dbReference type="HAMAP" id="MF_00692">
    <property type="entry name" value="SelO"/>
    <property type="match status" value="1"/>
</dbReference>
<dbReference type="Proteomes" id="UP000224740">
    <property type="component" value="Unassembled WGS sequence"/>
</dbReference>
<dbReference type="EC" id="2.7.7.108" evidence="8"/>
<evidence type="ECO:0000256" key="5">
    <source>
        <dbReference type="ARBA" id="ARBA00022741"/>
    </source>
</evidence>
<sequence>MKLDELKLQTKYLDSVDSKFYQLLDATALDNAFLISYNKKLCDEIGLDYNECETNEFINFLNGKKVLEGSKPYSMVYAGHQFGHFVPQLGDGRAINLGSIGKWHLQTKGSGLTNYSRQGDGRAVLRSSIREYIISEAMHALNIPTTRALAIIGSGHNVYRNPFQAEKGAVVLRASDSWIRIGTFEYFARSKDAKQNITALADFVILENYKHLKDDENKYEKFFYELVDKTALLLAKWQTYGFMHGVMNTDNMSVFGVTIDYGPFSFMDYFDKHCICNDTDIEGRYSYNNQPYIAKWNLFVLADCLSIIADFEKLKNYLETFFSQHEREYLELMNKRLGLDITLSGDKNIDLIIRLLKALESSEIDYNLFFYKLSQLENLDDFSSILDNCIYPLVMKEWLQEYKQVLLLDPRTQNQRCESMQKVNPKYIIKNYMLEEAIQKAQEDDFTLVNDLLNIAQNPFDEHKDFQRYAKATPKEFANLKLSCSS</sequence>
<feature type="binding site" evidence="8">
    <location>
        <position position="120"/>
    </location>
    <ligand>
        <name>ATP</name>
        <dbReference type="ChEBI" id="CHEBI:30616"/>
    </ligand>
</feature>
<reference evidence="11" key="1">
    <citation type="submission" date="2017-09" db="EMBL/GenBank/DDBJ databases">
        <title>Arcobacter canalis sp. nov., a new species isolated from a water canal contaminated with urban sewage.</title>
        <authorList>
            <person name="Perez-Cataluna A."/>
            <person name="Salas-Masso N."/>
            <person name="Figueras M.J."/>
        </authorList>
    </citation>
    <scope>NUCLEOTIDE SEQUENCE [LARGE SCALE GENOMIC DNA]</scope>
    <source>
        <strain evidence="11">CECT 7727</strain>
    </source>
</reference>
<comment type="catalytic activity">
    <reaction evidence="8">
        <text>L-tyrosyl-[protein] + UTP = O-(5'-uridylyl)-L-tyrosyl-[protein] + diphosphate</text>
        <dbReference type="Rhea" id="RHEA:83887"/>
        <dbReference type="Rhea" id="RHEA-COMP:10136"/>
        <dbReference type="Rhea" id="RHEA-COMP:20238"/>
        <dbReference type="ChEBI" id="CHEBI:33019"/>
        <dbReference type="ChEBI" id="CHEBI:46398"/>
        <dbReference type="ChEBI" id="CHEBI:46858"/>
        <dbReference type="ChEBI" id="CHEBI:90602"/>
    </reaction>
</comment>
<feature type="binding site" evidence="8">
    <location>
        <position position="260"/>
    </location>
    <ligand>
        <name>ATP</name>
        <dbReference type="ChEBI" id="CHEBI:30616"/>
    </ligand>
</feature>
<dbReference type="Pfam" id="PF02696">
    <property type="entry name" value="SelO"/>
    <property type="match status" value="1"/>
</dbReference>
<dbReference type="GO" id="GO:0070733">
    <property type="term" value="F:AMPylase activity"/>
    <property type="evidence" value="ECO:0007669"/>
    <property type="project" value="UniProtKB-EC"/>
</dbReference>
<evidence type="ECO:0000256" key="6">
    <source>
        <dbReference type="ARBA" id="ARBA00022840"/>
    </source>
</evidence>
<comment type="catalytic activity">
    <reaction evidence="8">
        <text>L-seryl-[protein] + UTP = O-(5'-uridylyl)-L-seryl-[protein] + diphosphate</text>
        <dbReference type="Rhea" id="RHEA:64604"/>
        <dbReference type="Rhea" id="RHEA-COMP:9863"/>
        <dbReference type="Rhea" id="RHEA-COMP:16635"/>
        <dbReference type="ChEBI" id="CHEBI:29999"/>
        <dbReference type="ChEBI" id="CHEBI:33019"/>
        <dbReference type="ChEBI" id="CHEBI:46398"/>
        <dbReference type="ChEBI" id="CHEBI:156051"/>
    </reaction>
</comment>
<dbReference type="PANTHER" id="PTHR32057:SF14">
    <property type="entry name" value="PROTEIN ADENYLYLTRANSFERASE SELO, MITOCHONDRIAL"/>
    <property type="match status" value="1"/>
</dbReference>
<feature type="binding site" evidence="8">
    <location>
        <position position="108"/>
    </location>
    <ligand>
        <name>ATP</name>
        <dbReference type="ChEBI" id="CHEBI:30616"/>
    </ligand>
</feature>
<gene>
    <name evidence="8" type="primary">ydiU</name>
    <name evidence="8" type="synonym">selO</name>
    <name evidence="9" type="ORF">AMRN_0798</name>
    <name evidence="10" type="ORF">CPH92_01615</name>
</gene>
<comment type="catalytic activity">
    <reaction evidence="8">
        <text>L-tyrosyl-[protein] + ATP = O-(5'-adenylyl)-L-tyrosyl-[protein] + diphosphate</text>
        <dbReference type="Rhea" id="RHEA:54288"/>
        <dbReference type="Rhea" id="RHEA-COMP:10136"/>
        <dbReference type="Rhea" id="RHEA-COMP:13846"/>
        <dbReference type="ChEBI" id="CHEBI:30616"/>
        <dbReference type="ChEBI" id="CHEBI:33019"/>
        <dbReference type="ChEBI" id="CHEBI:46858"/>
        <dbReference type="ChEBI" id="CHEBI:83624"/>
        <dbReference type="EC" id="2.7.7.108"/>
    </reaction>
</comment>
<feature type="binding site" evidence="8">
    <location>
        <position position="180"/>
    </location>
    <ligand>
        <name>ATP</name>
        <dbReference type="ChEBI" id="CHEBI:30616"/>
    </ligand>
</feature>
<evidence type="ECO:0000256" key="4">
    <source>
        <dbReference type="ARBA" id="ARBA00022723"/>
    </source>
</evidence>
<feature type="binding site" evidence="8">
    <location>
        <position position="90"/>
    </location>
    <ligand>
        <name>ATP</name>
        <dbReference type="ChEBI" id="CHEBI:30616"/>
    </ligand>
</feature>
<comment type="catalytic activity">
    <reaction evidence="8">
        <text>L-threonyl-[protein] + ATP = 3-O-(5'-adenylyl)-L-threonyl-[protein] + diphosphate</text>
        <dbReference type="Rhea" id="RHEA:54292"/>
        <dbReference type="Rhea" id="RHEA-COMP:11060"/>
        <dbReference type="Rhea" id="RHEA-COMP:13847"/>
        <dbReference type="ChEBI" id="CHEBI:30013"/>
        <dbReference type="ChEBI" id="CHEBI:30616"/>
        <dbReference type="ChEBI" id="CHEBI:33019"/>
        <dbReference type="ChEBI" id="CHEBI:138113"/>
        <dbReference type="EC" id="2.7.7.108"/>
    </reaction>
</comment>
<keyword evidence="7 8" id="KW-0460">Magnesium</keyword>
<evidence type="ECO:0000256" key="8">
    <source>
        <dbReference type="HAMAP-Rule" id="MF_00692"/>
    </source>
</evidence>
<organism evidence="9 12">
    <name type="scientific">Malaciobacter marinus</name>
    <dbReference type="NCBI Taxonomy" id="505249"/>
    <lineage>
        <taxon>Bacteria</taxon>
        <taxon>Pseudomonadati</taxon>
        <taxon>Campylobacterota</taxon>
        <taxon>Epsilonproteobacteria</taxon>
        <taxon>Campylobacterales</taxon>
        <taxon>Arcobacteraceae</taxon>
        <taxon>Malaciobacter</taxon>
    </lineage>
</organism>
<evidence type="ECO:0000256" key="1">
    <source>
        <dbReference type="ARBA" id="ARBA00009747"/>
    </source>
</evidence>
<evidence type="ECO:0000313" key="12">
    <source>
        <dbReference type="Proteomes" id="UP000264693"/>
    </source>
</evidence>
<dbReference type="InterPro" id="IPR003846">
    <property type="entry name" value="SelO"/>
</dbReference>
<dbReference type="RefSeq" id="WP_099310061.1">
    <property type="nucleotide sequence ID" value="NZ_CP032101.1"/>
</dbReference>
<dbReference type="PANTHER" id="PTHR32057">
    <property type="entry name" value="PROTEIN ADENYLYLTRANSFERASE SELO, MITOCHONDRIAL"/>
    <property type="match status" value="1"/>
</dbReference>
<dbReference type="GO" id="GO:0030145">
    <property type="term" value="F:manganese ion binding"/>
    <property type="evidence" value="ECO:0007669"/>
    <property type="project" value="UniProtKB-UniRule"/>
</dbReference>
<dbReference type="EC" id="2.7.7.-" evidence="8"/>
<accession>A0A347TIX3</accession>
<comment type="catalytic activity">
    <reaction evidence="8">
        <text>L-seryl-[protein] + ATP = 3-O-(5'-adenylyl)-L-seryl-[protein] + diphosphate</text>
        <dbReference type="Rhea" id="RHEA:58120"/>
        <dbReference type="Rhea" id="RHEA-COMP:9863"/>
        <dbReference type="Rhea" id="RHEA-COMP:15073"/>
        <dbReference type="ChEBI" id="CHEBI:29999"/>
        <dbReference type="ChEBI" id="CHEBI:30616"/>
        <dbReference type="ChEBI" id="CHEBI:33019"/>
        <dbReference type="ChEBI" id="CHEBI:142516"/>
        <dbReference type="EC" id="2.7.7.108"/>
    </reaction>
</comment>
<keyword evidence="11" id="KW-1185">Reference proteome</keyword>
<dbReference type="AlphaFoldDB" id="A0A347TIX3"/>
<evidence type="ECO:0000256" key="3">
    <source>
        <dbReference type="ARBA" id="ARBA00022695"/>
    </source>
</evidence>
<keyword evidence="5 8" id="KW-0547">Nucleotide-binding</keyword>
<feature type="binding site" evidence="8">
    <location>
        <position position="251"/>
    </location>
    <ligand>
        <name>Mg(2+)</name>
        <dbReference type="ChEBI" id="CHEBI:18420"/>
    </ligand>
</feature>
<reference evidence="9 12" key="3">
    <citation type="submission" date="2018-08" db="EMBL/GenBank/DDBJ databases">
        <title>Complete genome of the Arcobacter marinus type strain JCM 15502.</title>
        <authorList>
            <person name="Miller W.G."/>
            <person name="Yee E."/>
            <person name="Huynh S."/>
            <person name="Parker C.T."/>
        </authorList>
    </citation>
    <scope>NUCLEOTIDE SEQUENCE [LARGE SCALE GENOMIC DNA]</scope>
    <source>
        <strain evidence="9 12">JCM 15502</strain>
    </source>
</reference>
<dbReference type="KEGG" id="amar:AMRN_0798"/>
<comment type="cofactor">
    <cofactor evidence="8">
        <name>Mg(2+)</name>
        <dbReference type="ChEBI" id="CHEBI:18420"/>
    </cofactor>
    <cofactor evidence="8">
        <name>Mn(2+)</name>
        <dbReference type="ChEBI" id="CHEBI:29035"/>
    </cofactor>
</comment>
<evidence type="ECO:0000313" key="9">
    <source>
        <dbReference type="EMBL" id="AXX86551.1"/>
    </source>
</evidence>
<reference evidence="10" key="2">
    <citation type="submission" date="2017-09" db="EMBL/GenBank/DDBJ databases">
        <authorList>
            <person name="Perez-Cataluna A."/>
            <person name="Figueras M.J."/>
            <person name="Salas-Masso N."/>
        </authorList>
    </citation>
    <scope>NUCLEOTIDE SEQUENCE</scope>
    <source>
        <strain evidence="10">CECT 7727</strain>
    </source>
</reference>
<evidence type="ECO:0000313" key="10">
    <source>
        <dbReference type="EMBL" id="PHO16394.1"/>
    </source>
</evidence>
<protein>
    <recommendedName>
        <fullName evidence="8">Protein nucleotidyltransferase YdiU</fullName>
        <ecNumber evidence="8">2.7.7.-</ecNumber>
    </recommendedName>
    <alternativeName>
        <fullName evidence="8">Protein adenylyltransferase YdiU</fullName>
        <ecNumber evidence="8">2.7.7.108</ecNumber>
    </alternativeName>
    <alternativeName>
        <fullName evidence="8">Protein uridylyltransferase YdiU</fullName>
        <ecNumber evidence="8">2.7.7.-</ecNumber>
    </alternativeName>
</protein>
<dbReference type="EMBL" id="CP032101">
    <property type="protein sequence ID" value="AXX86551.1"/>
    <property type="molecule type" value="Genomic_DNA"/>
</dbReference>
<dbReference type="GO" id="GO:0000287">
    <property type="term" value="F:magnesium ion binding"/>
    <property type="evidence" value="ECO:0007669"/>
    <property type="project" value="UniProtKB-UniRule"/>
</dbReference>
<dbReference type="Proteomes" id="UP000264693">
    <property type="component" value="Chromosome"/>
</dbReference>
<evidence type="ECO:0000313" key="11">
    <source>
        <dbReference type="Proteomes" id="UP000224740"/>
    </source>
</evidence>
<keyword evidence="6 8" id="KW-0067">ATP-binding</keyword>
<dbReference type="NCBIfam" id="NF000658">
    <property type="entry name" value="PRK00029.1"/>
    <property type="match status" value="1"/>
</dbReference>
<comment type="function">
    <text evidence="8">Nucleotidyltransferase involved in the post-translational modification of proteins. It can catalyze the addition of adenosine monophosphate (AMP) or uridine monophosphate (UMP) to a protein, resulting in modifications known as AMPylation and UMPylation.</text>
</comment>
<dbReference type="GO" id="GO:0005524">
    <property type="term" value="F:ATP binding"/>
    <property type="evidence" value="ECO:0007669"/>
    <property type="project" value="UniProtKB-UniRule"/>
</dbReference>
<feature type="binding site" evidence="8">
    <location>
        <position position="92"/>
    </location>
    <ligand>
        <name>ATP</name>
        <dbReference type="ChEBI" id="CHEBI:30616"/>
    </ligand>
</feature>
<keyword evidence="8" id="KW-0464">Manganese</keyword>
<keyword evidence="4 8" id="KW-0479">Metal-binding</keyword>
<feature type="binding site" evidence="8">
    <location>
        <position position="173"/>
    </location>
    <ligand>
        <name>ATP</name>
        <dbReference type="ChEBI" id="CHEBI:30616"/>
    </ligand>
</feature>
<comment type="catalytic activity">
    <reaction evidence="8">
        <text>L-histidyl-[protein] + UTP = N(tele)-(5'-uridylyl)-L-histidyl-[protein] + diphosphate</text>
        <dbReference type="Rhea" id="RHEA:83891"/>
        <dbReference type="Rhea" id="RHEA-COMP:9745"/>
        <dbReference type="Rhea" id="RHEA-COMP:20239"/>
        <dbReference type="ChEBI" id="CHEBI:29979"/>
        <dbReference type="ChEBI" id="CHEBI:33019"/>
        <dbReference type="ChEBI" id="CHEBI:46398"/>
        <dbReference type="ChEBI" id="CHEBI:233474"/>
    </reaction>
</comment>
<dbReference type="EMBL" id="NXAO01000007">
    <property type="protein sequence ID" value="PHO16394.1"/>
    <property type="molecule type" value="Genomic_DNA"/>
</dbReference>
<feature type="binding site" evidence="8">
    <location>
        <position position="121"/>
    </location>
    <ligand>
        <name>ATP</name>
        <dbReference type="ChEBI" id="CHEBI:30616"/>
    </ligand>
</feature>
<feature type="active site" description="Proton acceptor" evidence="8">
    <location>
        <position position="250"/>
    </location>
</feature>